<keyword evidence="1" id="KW-0812">Transmembrane</keyword>
<evidence type="ECO:0000313" key="2">
    <source>
        <dbReference type="EMBL" id="KMZ77329.1"/>
    </source>
</evidence>
<reference evidence="2 3" key="1">
    <citation type="submission" date="2011-08" db="EMBL/GenBank/DDBJ databases">
        <title>The Genome Sequence of Plasmodium vivax India VII.</title>
        <authorList>
            <consortium name="The Broad Institute Genome Sequencing Platform"/>
            <consortium name="The Broad Institute Genome Sequencing Center for Infectious Disease"/>
            <person name="Neafsey D."/>
            <person name="Carlton J."/>
            <person name="Barnwell J."/>
            <person name="Collins W."/>
            <person name="Escalante A."/>
            <person name="Mullikin J."/>
            <person name="Saul A."/>
            <person name="Guigo R."/>
            <person name="Camara F."/>
            <person name="Young S.K."/>
            <person name="Zeng Q."/>
            <person name="Gargeya S."/>
            <person name="Fitzgerald M."/>
            <person name="Haas B."/>
            <person name="Abouelleil A."/>
            <person name="Alvarado L."/>
            <person name="Arachchi H.M."/>
            <person name="Berlin A."/>
            <person name="Brown A."/>
            <person name="Chapman S.B."/>
            <person name="Chen Z."/>
            <person name="Dunbar C."/>
            <person name="Freedman E."/>
            <person name="Gearin G."/>
            <person name="Gellesch M."/>
            <person name="Goldberg J."/>
            <person name="Griggs A."/>
            <person name="Gujja S."/>
            <person name="Heiman D."/>
            <person name="Howarth C."/>
            <person name="Larson L."/>
            <person name="Lui A."/>
            <person name="MacDonald P.J.P."/>
            <person name="Montmayeur A."/>
            <person name="Murphy C."/>
            <person name="Neiman D."/>
            <person name="Pearson M."/>
            <person name="Priest M."/>
            <person name="Roberts A."/>
            <person name="Saif S."/>
            <person name="Shea T."/>
            <person name="Shenoy N."/>
            <person name="Sisk P."/>
            <person name="Stolte C."/>
            <person name="Sykes S."/>
            <person name="Wortman J."/>
            <person name="Nusbaum C."/>
            <person name="Birren B."/>
        </authorList>
    </citation>
    <scope>NUCLEOTIDE SEQUENCE [LARGE SCALE GENOMIC DNA]</scope>
    <source>
        <strain evidence="2 3">India VII</strain>
    </source>
</reference>
<dbReference type="EMBL" id="KQ234421">
    <property type="protein sequence ID" value="KMZ77329.1"/>
    <property type="molecule type" value="Genomic_DNA"/>
</dbReference>
<feature type="transmembrane region" description="Helical" evidence="1">
    <location>
        <begin position="214"/>
        <end position="240"/>
    </location>
</feature>
<sequence length="255" mass="29998">MDRCSTYDFESVSKNINSVLHDDLGEKNDRCLELYTKPIKVYTEIDSSFINHCNKSVKYLKYLEDYYEGNINAAKAIIYVYCWLYDNELHKEKYNNSRLNIYKKLLQEYADIVHDSNIPTIFLTYLKEHIDENLKNLYDLYYKFDKFKNKKECKGSNCKCAEECYDSYNSYIKGCNKSDNVNFCNGLEKFRAQYNNYMSDGSKCNGNYKYLPPAISFGISVILIPLIATLIISSLLFVLYKVIILYTNVNITYFH</sequence>
<dbReference type="OrthoDB" id="389374at2759"/>
<evidence type="ECO:0000313" key="3">
    <source>
        <dbReference type="Proteomes" id="UP000053562"/>
    </source>
</evidence>
<protein>
    <submittedName>
        <fullName evidence="2">Uncharacterized protein</fullName>
    </submittedName>
</protein>
<gene>
    <name evidence="2" type="ORF">PVIIG_05299</name>
</gene>
<proteinExistence type="predicted"/>
<evidence type="ECO:0000256" key="1">
    <source>
        <dbReference type="SAM" id="Phobius"/>
    </source>
</evidence>
<accession>A0A0J9S3I8</accession>
<name>A0A0J9S3I8_PLAVI</name>
<keyword evidence="1" id="KW-1133">Transmembrane helix</keyword>
<keyword evidence="1" id="KW-0472">Membrane</keyword>
<dbReference type="AlphaFoldDB" id="A0A0J9S3I8"/>
<organism evidence="2 3">
    <name type="scientific">Plasmodium vivax India VII</name>
    <dbReference type="NCBI Taxonomy" id="1077284"/>
    <lineage>
        <taxon>Eukaryota</taxon>
        <taxon>Sar</taxon>
        <taxon>Alveolata</taxon>
        <taxon>Apicomplexa</taxon>
        <taxon>Aconoidasida</taxon>
        <taxon>Haemosporida</taxon>
        <taxon>Plasmodiidae</taxon>
        <taxon>Plasmodium</taxon>
        <taxon>Plasmodium (Plasmodium)</taxon>
    </lineage>
</organism>
<dbReference type="Proteomes" id="UP000053562">
    <property type="component" value="Unassembled WGS sequence"/>
</dbReference>